<evidence type="ECO:0000256" key="1">
    <source>
        <dbReference type="ARBA" id="ARBA00022670"/>
    </source>
</evidence>
<comment type="cofactor">
    <cofactor evidence="6">
        <name>Zn(2+)</name>
        <dbReference type="ChEBI" id="CHEBI:29105"/>
    </cofactor>
    <text evidence="6">Binds 1 zinc ion per subunit.</text>
</comment>
<keyword evidence="7" id="KW-0472">Membrane</keyword>
<keyword evidence="2" id="KW-0479">Metal-binding</keyword>
<evidence type="ECO:0000256" key="3">
    <source>
        <dbReference type="ARBA" id="ARBA00022801"/>
    </source>
</evidence>
<dbReference type="GO" id="GO:0046872">
    <property type="term" value="F:metal ion binding"/>
    <property type="evidence" value="ECO:0007669"/>
    <property type="project" value="UniProtKB-KW"/>
</dbReference>
<dbReference type="Pfam" id="PF01435">
    <property type="entry name" value="Peptidase_M48"/>
    <property type="match status" value="1"/>
</dbReference>
<evidence type="ECO:0000256" key="2">
    <source>
        <dbReference type="ARBA" id="ARBA00022723"/>
    </source>
</evidence>
<sequence>MQLEAYFYDGQTSKRTACMLEIGPSGYFKLPNDLQWQWQQLKVSPRIGNTPRFLDLPDGSRLESSQNDLIDQLCEQYIPEAHKRPDLIHTLESKLRYALAAVVITGLMIWWFMAAGLPAIADKVAQRLPISIMQELGAETLTVLDQSGLFSDSKLPEEQQQALRQQFREIADNQHSDFNYRLHFRDGGIMGPNAFALPSGDIVITDQLIELADHPQGIQGVLAHEVGHVEHRHSLRMILQSSTYPLIITAVTGDMSAATTVLAALPTLLVEKSYSRRFEEEADQFAIDYMRQENMDVKHLAALLTKLENNTKHGNMPDWFSSHPATERRVQMLEDAK</sequence>
<dbReference type="EMBL" id="JADEYS010000001">
    <property type="protein sequence ID" value="MBE9395764.1"/>
    <property type="molecule type" value="Genomic_DNA"/>
</dbReference>
<dbReference type="AlphaFoldDB" id="A0A8J7F8K4"/>
<protein>
    <submittedName>
        <fullName evidence="10">M48 family metallopeptidase</fullName>
    </submittedName>
</protein>
<feature type="domain" description="Peptidase M48" evidence="8">
    <location>
        <begin position="159"/>
        <end position="335"/>
    </location>
</feature>
<keyword evidence="3 6" id="KW-0378">Hydrolase</keyword>
<keyword evidence="7" id="KW-1133">Transmembrane helix</keyword>
<dbReference type="RefSeq" id="WP_193951323.1">
    <property type="nucleotide sequence ID" value="NZ_JADEYS010000001.1"/>
</dbReference>
<keyword evidence="11" id="KW-1185">Reference proteome</keyword>
<evidence type="ECO:0000256" key="4">
    <source>
        <dbReference type="ARBA" id="ARBA00022833"/>
    </source>
</evidence>
<dbReference type="Proteomes" id="UP000640333">
    <property type="component" value="Unassembled WGS sequence"/>
</dbReference>
<evidence type="ECO:0000256" key="7">
    <source>
        <dbReference type="SAM" id="Phobius"/>
    </source>
</evidence>
<keyword evidence="5 6" id="KW-0482">Metalloprotease</keyword>
<proteinExistence type="inferred from homology"/>
<dbReference type="CDD" id="cd07332">
    <property type="entry name" value="M48C_Oma1_like"/>
    <property type="match status" value="1"/>
</dbReference>
<comment type="similarity">
    <text evidence="6">Belongs to the peptidase M48 family.</text>
</comment>
<dbReference type="PANTHER" id="PTHR22726">
    <property type="entry name" value="METALLOENDOPEPTIDASE OMA1"/>
    <property type="match status" value="1"/>
</dbReference>
<dbReference type="PANTHER" id="PTHR22726:SF1">
    <property type="entry name" value="METALLOENDOPEPTIDASE OMA1, MITOCHONDRIAL"/>
    <property type="match status" value="1"/>
</dbReference>
<organism evidence="10 11">
    <name type="scientific">Pontibacterium sinense</name>
    <dbReference type="NCBI Taxonomy" id="2781979"/>
    <lineage>
        <taxon>Bacteria</taxon>
        <taxon>Pseudomonadati</taxon>
        <taxon>Pseudomonadota</taxon>
        <taxon>Gammaproteobacteria</taxon>
        <taxon>Oceanospirillales</taxon>
        <taxon>Oceanospirillaceae</taxon>
        <taxon>Pontibacterium</taxon>
    </lineage>
</organism>
<gene>
    <name evidence="10" type="ORF">IOQ59_00675</name>
</gene>
<keyword evidence="7" id="KW-0812">Transmembrane</keyword>
<comment type="caution">
    <text evidence="10">The sequence shown here is derived from an EMBL/GenBank/DDBJ whole genome shotgun (WGS) entry which is preliminary data.</text>
</comment>
<evidence type="ECO:0000313" key="10">
    <source>
        <dbReference type="EMBL" id="MBE9395764.1"/>
    </source>
</evidence>
<evidence type="ECO:0000256" key="5">
    <source>
        <dbReference type="ARBA" id="ARBA00023049"/>
    </source>
</evidence>
<dbReference type="Gene3D" id="3.30.2010.10">
    <property type="entry name" value="Metalloproteases ('zincins'), catalytic domain"/>
    <property type="match status" value="1"/>
</dbReference>
<dbReference type="GO" id="GO:0051603">
    <property type="term" value="P:proteolysis involved in protein catabolic process"/>
    <property type="evidence" value="ECO:0007669"/>
    <property type="project" value="TreeGrafter"/>
</dbReference>
<evidence type="ECO:0000256" key="6">
    <source>
        <dbReference type="RuleBase" id="RU003983"/>
    </source>
</evidence>
<keyword evidence="1 6" id="KW-0645">Protease</keyword>
<reference evidence="10" key="1">
    <citation type="submission" date="2020-10" db="EMBL/GenBank/DDBJ databases">
        <title>Bacterium isolated from coastal waters sediment.</title>
        <authorList>
            <person name="Chen R.-J."/>
            <person name="Lu D.-C."/>
            <person name="Zhu K.-L."/>
            <person name="Du Z.-J."/>
        </authorList>
    </citation>
    <scope>NUCLEOTIDE SEQUENCE</scope>
    <source>
        <strain evidence="10">N1Y112</strain>
    </source>
</reference>
<feature type="transmembrane region" description="Helical" evidence="7">
    <location>
        <begin position="97"/>
        <end position="121"/>
    </location>
</feature>
<evidence type="ECO:0000259" key="8">
    <source>
        <dbReference type="Pfam" id="PF01435"/>
    </source>
</evidence>
<dbReference type="InterPro" id="IPR055518">
    <property type="entry name" value="DUF7092"/>
</dbReference>
<keyword evidence="4 6" id="KW-0862">Zinc</keyword>
<evidence type="ECO:0000313" key="11">
    <source>
        <dbReference type="Proteomes" id="UP000640333"/>
    </source>
</evidence>
<dbReference type="GO" id="GO:0016020">
    <property type="term" value="C:membrane"/>
    <property type="evidence" value="ECO:0007669"/>
    <property type="project" value="TreeGrafter"/>
</dbReference>
<feature type="domain" description="DUF7092" evidence="9">
    <location>
        <begin position="3"/>
        <end position="76"/>
    </location>
</feature>
<dbReference type="InterPro" id="IPR001915">
    <property type="entry name" value="Peptidase_M48"/>
</dbReference>
<dbReference type="Pfam" id="PF23368">
    <property type="entry name" value="DUF7092"/>
    <property type="match status" value="1"/>
</dbReference>
<dbReference type="GO" id="GO:0004222">
    <property type="term" value="F:metalloendopeptidase activity"/>
    <property type="evidence" value="ECO:0007669"/>
    <property type="project" value="InterPro"/>
</dbReference>
<dbReference type="InterPro" id="IPR051156">
    <property type="entry name" value="Mito/Outer_Membr_Metalloprot"/>
</dbReference>
<evidence type="ECO:0000259" key="9">
    <source>
        <dbReference type="Pfam" id="PF23368"/>
    </source>
</evidence>
<name>A0A8J7F8K4_9GAMM</name>
<accession>A0A8J7F8K4</accession>